<evidence type="ECO:0000313" key="1">
    <source>
        <dbReference type="EMBL" id="EOZ96139.1"/>
    </source>
</evidence>
<protein>
    <submittedName>
        <fullName evidence="1">Uncharacterized protein</fullName>
    </submittedName>
</protein>
<sequence>MLLNYSNDLRNRKKAAFLKVISKILEKQKAWKPPCPLYEFLLF</sequence>
<reference evidence="1 2" key="1">
    <citation type="journal article" date="2013" name="Genome Announc.">
        <title>Draft Genome Sequence of Indibacter alkaliphilus Strain LW1T, Isolated from Lonar Lake, a Haloalkaline Lake in the Buldana District of Maharashtra, India.</title>
        <authorList>
            <person name="Singh A."/>
            <person name="Kumar Jangir P."/>
            <person name="Sharma R."/>
            <person name="Singh A."/>
            <person name="Kumar Pinnaka A."/>
            <person name="Shivaji S."/>
        </authorList>
    </citation>
    <scope>NUCLEOTIDE SEQUENCE [LARGE SCALE GENOMIC DNA]</scope>
    <source>
        <strain evidence="2">CCUG 57479 / KCTC 22604 / LW1</strain>
    </source>
</reference>
<dbReference type="EMBL" id="ALWO02000036">
    <property type="protein sequence ID" value="EOZ96139.1"/>
    <property type="molecule type" value="Genomic_DNA"/>
</dbReference>
<accession>S2DB59</accession>
<comment type="caution">
    <text evidence="1">The sequence shown here is derived from an EMBL/GenBank/DDBJ whole genome shotgun (WGS) entry which is preliminary data.</text>
</comment>
<evidence type="ECO:0000313" key="2">
    <source>
        <dbReference type="Proteomes" id="UP000006073"/>
    </source>
</evidence>
<keyword evidence="2" id="KW-1185">Reference proteome</keyword>
<gene>
    <name evidence="1" type="ORF">A33Q_2732</name>
</gene>
<dbReference type="AlphaFoldDB" id="S2DB59"/>
<name>S2DB59_INDAL</name>
<proteinExistence type="predicted"/>
<organism evidence="1 2">
    <name type="scientific">Indibacter alkaliphilus (strain CCUG 57479 / KCTC 22604 / LW1)</name>
    <dbReference type="NCBI Taxonomy" id="1189612"/>
    <lineage>
        <taxon>Bacteria</taxon>
        <taxon>Pseudomonadati</taxon>
        <taxon>Bacteroidota</taxon>
        <taxon>Cytophagia</taxon>
        <taxon>Cytophagales</taxon>
        <taxon>Cyclobacteriaceae</taxon>
    </lineage>
</organism>
<dbReference type="Proteomes" id="UP000006073">
    <property type="component" value="Unassembled WGS sequence"/>
</dbReference>